<dbReference type="PROSITE" id="PS51671">
    <property type="entry name" value="ACT"/>
    <property type="match status" value="1"/>
</dbReference>
<dbReference type="AlphaFoldDB" id="A0A2X0WSQ0"/>
<dbReference type="CDD" id="cd04899">
    <property type="entry name" value="ACT_ACR-UUR-like_2"/>
    <property type="match status" value="1"/>
</dbReference>
<dbReference type="CDD" id="cd05401">
    <property type="entry name" value="NT_GlnE_GlnD_like"/>
    <property type="match status" value="1"/>
</dbReference>
<dbReference type="InterPro" id="IPR003607">
    <property type="entry name" value="HD/PDEase_dom"/>
</dbReference>
<dbReference type="GO" id="GO:0006808">
    <property type="term" value="P:regulation of nitrogen utilization"/>
    <property type="evidence" value="ECO:0007669"/>
    <property type="project" value="UniProtKB-UniRule"/>
</dbReference>
<dbReference type="InterPro" id="IPR043519">
    <property type="entry name" value="NT_sf"/>
</dbReference>
<dbReference type="HAMAP" id="MF_00277">
    <property type="entry name" value="PII_uridylyl_transf"/>
    <property type="match status" value="1"/>
</dbReference>
<evidence type="ECO:0000259" key="10">
    <source>
        <dbReference type="PROSITE" id="PS51831"/>
    </source>
</evidence>
<name>A0A2X0WSQ0_9GAMM</name>
<keyword evidence="2 8" id="KW-0548">Nucleotidyltransferase</keyword>
<evidence type="ECO:0000256" key="8">
    <source>
        <dbReference type="HAMAP-Rule" id="MF_00277"/>
    </source>
</evidence>
<keyword evidence="3" id="KW-0677">Repeat</keyword>
<comment type="domain">
    <text evidence="8">Has four distinct domains: an N-terminal nucleotidyltransferase (NT) domain responsible for UTase activity, a central HD domain that encodes UR activity, and two C-terminal ACT domains that seem to have a role in glutamine sensing.</text>
</comment>
<dbReference type="Pfam" id="PF01966">
    <property type="entry name" value="HD"/>
    <property type="match status" value="1"/>
</dbReference>
<dbReference type="EC" id="2.7.7.59" evidence="8"/>
<comment type="catalytic activity">
    <reaction evidence="8">
        <text>[protein-PII]-L-tyrosine + UTP = [protein-PII]-uridylyl-L-tyrosine + diphosphate</text>
        <dbReference type="Rhea" id="RHEA:13673"/>
        <dbReference type="Rhea" id="RHEA-COMP:12147"/>
        <dbReference type="Rhea" id="RHEA-COMP:12148"/>
        <dbReference type="ChEBI" id="CHEBI:33019"/>
        <dbReference type="ChEBI" id="CHEBI:46398"/>
        <dbReference type="ChEBI" id="CHEBI:46858"/>
        <dbReference type="ChEBI" id="CHEBI:90602"/>
        <dbReference type="EC" id="2.7.7.59"/>
    </reaction>
</comment>
<sequence length="882" mass="102425">MYEIITVPRLEISLDIEDRYFDTPFVNVSIEDGRKSISAYHDFLCQAFAEGYNIQSLLFSYSDFIDDLLSKIYSHFNLDTYTDIALLAVGGFGRRELFLMSDIDILVVSAEEITDETCKDRIENFISFLWDLKLDLGSAVRSVAQTVENSRLDITVKTNLLETHFIAGSEHIYNELLNALEQDNFWDTRKFLKGKLNEQVARHHSYKDTGYNLEPDIKNNPGCLRDIQVMQWIANFHFKAKTIDDMLNLGFLNRSEFDELVVCRNFLWHIRYALHVATQRHGDRLTLDRQIAVASLLGYGDDGNRPVEKLMRSFYRTVRRIRELNSMALQLETVRITGHLGDDDEPEYLNSYFLRRGPLIDIADPDIFMQDPQKMLEVFYEISKHDNILGLHVNCLRQLREARRRLPIYLFEIPECRATLKKILNERNALNTTLPLMHDHRILSAYMPQWERIEGQSQFDMFHMYSVDEHTIRVLKNICDLNENDNSIFALFKNVYNQIADVEILNVAAFLHDIAKGTGGHHAVEGAKEALYFCQLHGYTQYQTQFISFLVLKHLLMSSTAQRRDINDPNIVNSFAREVEDEDHLNCLYCLTVADITATNDREWTSWKDSIFRQLYFATRQVLRQGFENPRDMSLHVKENQQIALRHLPKNRIKEISALWSGFENTYFIHYSAFEIAWHTRNILEFNNKDKPLILFAQHADIGTEVLIISNNKIFNFASIVLAMAYRKLNVQSAQIMRKNDNFTLCTIKFQTQHGGLYESDRLHLLRNSLYDSLHNQPKYDVLFAHVKSPFKVPTVITFLPTKSAKNTCLEISTLDTHGLLAKIGMVFNRCNCQIVTARITTTGERADDFFSITTDEGLPLSQPLQDKLQKELYKVLELNNT</sequence>
<dbReference type="SMART" id="SM00471">
    <property type="entry name" value="HDc"/>
    <property type="match status" value="1"/>
</dbReference>
<evidence type="ECO:0000313" key="11">
    <source>
        <dbReference type="EMBL" id="SPT69582.1"/>
    </source>
</evidence>
<keyword evidence="12" id="KW-1185">Reference proteome</keyword>
<protein>
    <recommendedName>
        <fullName evidence="8">Bifunctional uridylyltransferase/uridylyl-removing enzyme</fullName>
        <shortName evidence="8">UTase/UR</shortName>
    </recommendedName>
    <alternativeName>
        <fullName evidence="8">Bifunctional [protein-PII] modification enzyme</fullName>
    </alternativeName>
    <alternativeName>
        <fullName evidence="8">Bifunctional nitrogen sensor protein</fullName>
    </alternativeName>
    <domain>
        <recommendedName>
            <fullName evidence="8">[Protein-PII] uridylyltransferase</fullName>
            <shortName evidence="8">PII uridylyltransferase</shortName>
            <shortName evidence="8">UTase</shortName>
            <ecNumber evidence="8">2.7.7.59</ecNumber>
        </recommendedName>
    </domain>
    <domain>
        <recommendedName>
            <fullName evidence="8">[Protein-PII]-UMP uridylyl-removing enzyme</fullName>
            <shortName evidence="8">UR</shortName>
            <ecNumber evidence="8">3.1.4.-</ecNumber>
        </recommendedName>
    </domain>
</protein>
<feature type="region of interest" description="Uridylyltransferase" evidence="8">
    <location>
        <begin position="1"/>
        <end position="348"/>
    </location>
</feature>
<dbReference type="SUPFAM" id="SSF81593">
    <property type="entry name" value="Nucleotidyltransferase substrate binding subunit/domain"/>
    <property type="match status" value="1"/>
</dbReference>
<evidence type="ECO:0000313" key="12">
    <source>
        <dbReference type="Proteomes" id="UP000250086"/>
    </source>
</evidence>
<comment type="catalytic activity">
    <reaction evidence="8">
        <text>[protein-PII]-uridylyl-L-tyrosine + H2O = [protein-PII]-L-tyrosine + UMP + H(+)</text>
        <dbReference type="Rhea" id="RHEA:48600"/>
        <dbReference type="Rhea" id="RHEA-COMP:12147"/>
        <dbReference type="Rhea" id="RHEA-COMP:12148"/>
        <dbReference type="ChEBI" id="CHEBI:15377"/>
        <dbReference type="ChEBI" id="CHEBI:15378"/>
        <dbReference type="ChEBI" id="CHEBI:46858"/>
        <dbReference type="ChEBI" id="CHEBI:57865"/>
        <dbReference type="ChEBI" id="CHEBI:90602"/>
    </reaction>
</comment>
<evidence type="ECO:0000256" key="1">
    <source>
        <dbReference type="ARBA" id="ARBA00022679"/>
    </source>
</evidence>
<keyword evidence="6 8" id="KW-0511">Multifunctional enzyme</keyword>
<dbReference type="PANTHER" id="PTHR47320">
    <property type="entry name" value="BIFUNCTIONAL URIDYLYLTRANSFERASE/URIDYLYL-REMOVING ENZYME"/>
    <property type="match status" value="1"/>
</dbReference>
<comment type="similarity">
    <text evidence="8">Belongs to the GlnD family.</text>
</comment>
<dbReference type="GO" id="GO:0008081">
    <property type="term" value="F:phosphoric diester hydrolase activity"/>
    <property type="evidence" value="ECO:0007669"/>
    <property type="project" value="UniProtKB-UniRule"/>
</dbReference>
<evidence type="ECO:0000256" key="4">
    <source>
        <dbReference type="ARBA" id="ARBA00022801"/>
    </source>
</evidence>
<keyword evidence="1 8" id="KW-0808">Transferase</keyword>
<evidence type="ECO:0000256" key="6">
    <source>
        <dbReference type="ARBA" id="ARBA00023268"/>
    </source>
</evidence>
<dbReference type="InterPro" id="IPR045865">
    <property type="entry name" value="ACT-like_dom_sf"/>
</dbReference>
<comment type="function">
    <text evidence="8">Modifies, by uridylylation and deuridylylation, the PII regulatory proteins (GlnB and homologs), in response to the nitrogen status of the cell that GlnD senses through the glutamine level. Under low glutamine levels, catalyzes the conversion of the PII proteins and UTP to PII-UMP and PPi, while under higher glutamine levels, GlnD hydrolyzes PII-UMP to PII and UMP (deuridylylation). Thus, controls uridylylation state and activity of the PII proteins, and plays an important role in the regulation of nitrogen metabolism.</text>
</comment>
<comment type="catalytic activity">
    <reaction evidence="7">
        <text>guanosine 3',5'-bis(diphosphate) + H2O = GDP + diphosphate + H(+)</text>
        <dbReference type="Rhea" id="RHEA:14253"/>
        <dbReference type="ChEBI" id="CHEBI:15377"/>
        <dbReference type="ChEBI" id="CHEBI:15378"/>
        <dbReference type="ChEBI" id="CHEBI:33019"/>
        <dbReference type="ChEBI" id="CHEBI:58189"/>
        <dbReference type="ChEBI" id="CHEBI:77828"/>
        <dbReference type="EC" id="3.1.7.2"/>
    </reaction>
</comment>
<proteinExistence type="inferred from homology"/>
<dbReference type="SUPFAM" id="SSF81301">
    <property type="entry name" value="Nucleotidyltransferase"/>
    <property type="match status" value="1"/>
</dbReference>
<dbReference type="Gene3D" id="1.10.3210.10">
    <property type="entry name" value="Hypothetical protein af1432"/>
    <property type="match status" value="1"/>
</dbReference>
<dbReference type="GO" id="GO:0008893">
    <property type="term" value="F:guanosine-3',5'-bis(diphosphate) 3'-diphosphatase activity"/>
    <property type="evidence" value="ECO:0007669"/>
    <property type="project" value="UniProtKB-EC"/>
</dbReference>
<comment type="cofactor">
    <cofactor evidence="8">
        <name>Mg(2+)</name>
        <dbReference type="ChEBI" id="CHEBI:18420"/>
    </cofactor>
</comment>
<evidence type="ECO:0000256" key="3">
    <source>
        <dbReference type="ARBA" id="ARBA00022737"/>
    </source>
</evidence>
<dbReference type="GO" id="GO:0008773">
    <property type="term" value="F:[protein-PII] uridylyltransferase activity"/>
    <property type="evidence" value="ECO:0007669"/>
    <property type="project" value="UniProtKB-UniRule"/>
</dbReference>
<evidence type="ECO:0000256" key="7">
    <source>
        <dbReference type="ARBA" id="ARBA00047968"/>
    </source>
</evidence>
<dbReference type="RefSeq" id="WP_113743739.1">
    <property type="nucleotide sequence ID" value="NZ_UAPV01000001.1"/>
</dbReference>
<dbReference type="Pfam" id="PF08335">
    <property type="entry name" value="GlnD_UR_UTase"/>
    <property type="match status" value="1"/>
</dbReference>
<dbReference type="InterPro" id="IPR006674">
    <property type="entry name" value="HD_domain"/>
</dbReference>
<evidence type="ECO:0000256" key="2">
    <source>
        <dbReference type="ARBA" id="ARBA00022695"/>
    </source>
</evidence>
<dbReference type="InterPro" id="IPR010043">
    <property type="entry name" value="UTase/UR"/>
</dbReference>
<dbReference type="NCBIfam" id="TIGR01693">
    <property type="entry name" value="UTase_glnD"/>
    <property type="match status" value="1"/>
</dbReference>
<dbReference type="InterPro" id="IPR002912">
    <property type="entry name" value="ACT_dom"/>
</dbReference>
<dbReference type="PANTHER" id="PTHR47320:SF1">
    <property type="entry name" value="BIFUNCTIONAL URIDYLYLTRANSFERASE_URIDYLYL-REMOVING ENZYME"/>
    <property type="match status" value="1"/>
</dbReference>
<dbReference type="EC" id="3.1.4.-" evidence="8"/>
<keyword evidence="4 8" id="KW-0378">Hydrolase</keyword>
<feature type="domain" description="ACT" evidence="9">
    <location>
        <begin position="809"/>
        <end position="882"/>
    </location>
</feature>
<keyword evidence="5 8" id="KW-0460">Magnesium</keyword>
<reference evidence="11 12" key="1">
    <citation type="submission" date="2018-06" db="EMBL/GenBank/DDBJ databases">
        <authorList>
            <consortium name="Pathogen Informatics"/>
            <person name="Doyle S."/>
        </authorList>
    </citation>
    <scope>NUCLEOTIDE SEQUENCE [LARGE SCALE GENOMIC DNA]</scope>
    <source>
        <strain evidence="11 12">NCTC13093</strain>
    </source>
</reference>
<evidence type="ECO:0000256" key="5">
    <source>
        <dbReference type="ARBA" id="ARBA00022842"/>
    </source>
</evidence>
<dbReference type="Proteomes" id="UP000250086">
    <property type="component" value="Unassembled WGS sequence"/>
</dbReference>
<dbReference type="SUPFAM" id="SSF109604">
    <property type="entry name" value="HD-domain/PDEase-like"/>
    <property type="match status" value="1"/>
</dbReference>
<dbReference type="InterPro" id="IPR013546">
    <property type="entry name" value="PII_UdlTrfase/GS_AdlTrfase"/>
</dbReference>
<dbReference type="PROSITE" id="PS51831">
    <property type="entry name" value="HD"/>
    <property type="match status" value="1"/>
</dbReference>
<gene>
    <name evidence="8" type="primary">glnD</name>
    <name evidence="11" type="ORF">NCTC13093_00960</name>
</gene>
<dbReference type="EMBL" id="UAPV01000001">
    <property type="protein sequence ID" value="SPT69582.1"/>
    <property type="molecule type" value="Genomic_DNA"/>
</dbReference>
<comment type="caution">
    <text evidence="8">Lacks conserved residue(s) required for the propagation of feature annotation.</text>
</comment>
<comment type="activity regulation">
    <text evidence="8">Uridylyltransferase (UTase) activity is inhibited by glutamine, while glutamine activates uridylyl-removing (UR) activity.</text>
</comment>
<evidence type="ECO:0000259" key="9">
    <source>
        <dbReference type="PROSITE" id="PS51671"/>
    </source>
</evidence>
<dbReference type="SUPFAM" id="SSF55021">
    <property type="entry name" value="ACT-like"/>
    <property type="match status" value="1"/>
</dbReference>
<dbReference type="CDD" id="cd00077">
    <property type="entry name" value="HDc"/>
    <property type="match status" value="1"/>
</dbReference>
<accession>A0A2X0WSQ0</accession>
<dbReference type="PIRSF" id="PIRSF006288">
    <property type="entry name" value="PII_uridyltransf"/>
    <property type="match status" value="1"/>
</dbReference>
<feature type="domain" description="HD" evidence="10">
    <location>
        <begin position="467"/>
        <end position="588"/>
    </location>
</feature>
<organism evidence="11 12">
    <name type="scientific">Anaerobiospirillum thomasii</name>
    <dbReference type="NCBI Taxonomy" id="179995"/>
    <lineage>
        <taxon>Bacteria</taxon>
        <taxon>Pseudomonadati</taxon>
        <taxon>Pseudomonadota</taxon>
        <taxon>Gammaproteobacteria</taxon>
        <taxon>Aeromonadales</taxon>
        <taxon>Succinivibrionaceae</taxon>
        <taxon>Anaerobiospirillum</taxon>
    </lineage>
</organism>